<dbReference type="GO" id="GO:0000435">
    <property type="term" value="P:positive regulation of transcription from RNA polymerase II promoter by galactose"/>
    <property type="evidence" value="ECO:0007669"/>
    <property type="project" value="TreeGrafter"/>
</dbReference>
<dbReference type="GO" id="GO:0000978">
    <property type="term" value="F:RNA polymerase II cis-regulatory region sequence-specific DNA binding"/>
    <property type="evidence" value="ECO:0007669"/>
    <property type="project" value="TreeGrafter"/>
</dbReference>
<evidence type="ECO:0000313" key="7">
    <source>
        <dbReference type="Proteomes" id="UP000002668"/>
    </source>
</evidence>
<protein>
    <recommendedName>
        <fullName evidence="5">Xylanolytic transcriptional activator regulatory domain-containing protein</fullName>
    </recommendedName>
</protein>
<dbReference type="EMBL" id="FP929136">
    <property type="protein sequence ID" value="CBX99607.1"/>
    <property type="molecule type" value="Genomic_DNA"/>
</dbReference>
<name>E5A7L2_LEPMJ</name>
<dbReference type="GO" id="GO:0005634">
    <property type="term" value="C:nucleus"/>
    <property type="evidence" value="ECO:0007669"/>
    <property type="project" value="TreeGrafter"/>
</dbReference>
<dbReference type="GO" id="GO:0006351">
    <property type="term" value="P:DNA-templated transcription"/>
    <property type="evidence" value="ECO:0007669"/>
    <property type="project" value="InterPro"/>
</dbReference>
<evidence type="ECO:0000256" key="1">
    <source>
        <dbReference type="ARBA" id="ARBA00023015"/>
    </source>
</evidence>
<feature type="compositionally biased region" description="Low complexity" evidence="4">
    <location>
        <begin position="130"/>
        <end position="141"/>
    </location>
</feature>
<dbReference type="AlphaFoldDB" id="E5A7L2"/>
<evidence type="ECO:0000256" key="4">
    <source>
        <dbReference type="SAM" id="MobiDB-lite"/>
    </source>
</evidence>
<accession>E5A7L2</accession>
<dbReference type="OMA" id="LDRKWSF"/>
<evidence type="ECO:0000256" key="2">
    <source>
        <dbReference type="ARBA" id="ARBA00023163"/>
    </source>
</evidence>
<keyword evidence="3" id="KW-0539">Nucleus</keyword>
<dbReference type="GO" id="GO:0008270">
    <property type="term" value="F:zinc ion binding"/>
    <property type="evidence" value="ECO:0007669"/>
    <property type="project" value="InterPro"/>
</dbReference>
<dbReference type="Pfam" id="PF04082">
    <property type="entry name" value="Fungal_trans"/>
    <property type="match status" value="1"/>
</dbReference>
<dbReference type="STRING" id="985895.E5A7L2"/>
<dbReference type="HOGENOM" id="CLU_008828_1_1_1"/>
<keyword evidence="2" id="KW-0804">Transcription</keyword>
<evidence type="ECO:0000313" key="6">
    <source>
        <dbReference type="EMBL" id="CBX99607.1"/>
    </source>
</evidence>
<sequence>MDEPSANGSVASNSSHKRPAQEVEENRRKRAKYTATACSYLRQLSHDMTRLREQVSTLTAVVASLVETQTRAPINPEDRASLGLSASPAKLVTTTRPKEPVQPKFIGPTSSAFSFNVAETSLTRMGIAPRESLSTNSSSVESSREPSTEPSNEIRPLSICSDRDLMTSISVEETIRLLGIYEDEIACVHPIIEMEALVSKVPQILDFIKNPHRPIKESQNFDPRDAHVLRLAIATALICETFGKNEVSDRLVASVKADVGTMANSLELVFKDVQIMSMLSLYFCHTSEELFAWRAIGCAARQCLELGLHRKQSLMESFKDERSRSLAVQVFWVVYELDRRWSFGTSLSFALHDRDIDPQLPEPGREFPYLKCMVSFARICSRVWDALPSYGSHIMPKETEDYLDFTTQNWLLSIPEELHFVHPRLGLASRSQPRQLRRLRTILYLRGNYMRTLIHRHHVLTSDNIRANTQKAQLVVDIAKDTILVLVHLSNTSDIYVREQSIYHYYLLSALAVVLLAVCHSPNLFAESCRDSFASAVELVKGFARHSDASRRLWKSIRGLLPIVKSLSQRAEAGRRSQKAAHREADYIAGQPLLKPNQGSNFEPLVSVITPMLGDNAQNLPDVFDITNDLMDLYDVFGAAAVTEQQQPAQTPPENNSDLGMSMWEIEELMERQSDFRQLLASLHCSHSMDILHLPIYDPDLVAIGPCTQTVKLTQHIDTTHLLIDHIPSHTVVLGTPAMWQCLATRTCISVTDLLEQLTTWAPSCRDRGPVLLLDIAERLFRVEKEITGCRSDSVDHADCTRVVVCVAKLRAHNVGFTARSADPHCVAGTCYGIGG</sequence>
<dbReference type="eggNOG" id="ENOG502S5RK">
    <property type="taxonomic scope" value="Eukaryota"/>
</dbReference>
<evidence type="ECO:0000259" key="5">
    <source>
        <dbReference type="SMART" id="SM00906"/>
    </source>
</evidence>
<keyword evidence="1" id="KW-0805">Transcription regulation</keyword>
<dbReference type="InterPro" id="IPR051127">
    <property type="entry name" value="Fungal_SecMet_Regulators"/>
</dbReference>
<dbReference type="PANTHER" id="PTHR47424:SF5">
    <property type="entry name" value="ZN(II)2CYS6 TRANSCRIPTION FACTOR (EUROFUNG)"/>
    <property type="match status" value="1"/>
</dbReference>
<gene>
    <name evidence="6" type="ORF">LEMA_P088460.1</name>
</gene>
<dbReference type="SMART" id="SM00906">
    <property type="entry name" value="Fungal_trans"/>
    <property type="match status" value="1"/>
</dbReference>
<dbReference type="InParanoid" id="E5A7L2"/>
<dbReference type="InterPro" id="IPR007219">
    <property type="entry name" value="XnlR_reg_dom"/>
</dbReference>
<dbReference type="VEuPathDB" id="FungiDB:LEMA_P088460.1"/>
<feature type="domain" description="Xylanolytic transcriptional activator regulatory" evidence="5">
    <location>
        <begin position="292"/>
        <end position="367"/>
    </location>
</feature>
<dbReference type="PANTHER" id="PTHR47424">
    <property type="entry name" value="REGULATORY PROTEIN GAL4"/>
    <property type="match status" value="1"/>
</dbReference>
<proteinExistence type="predicted"/>
<reference evidence="7" key="1">
    <citation type="journal article" date="2011" name="Nat. Commun.">
        <title>Effector diversification within compartments of the Leptosphaeria maculans genome affected by Repeat-Induced Point mutations.</title>
        <authorList>
            <person name="Rouxel T."/>
            <person name="Grandaubert J."/>
            <person name="Hane J.K."/>
            <person name="Hoede C."/>
            <person name="van de Wouw A.P."/>
            <person name="Couloux A."/>
            <person name="Dominguez V."/>
            <person name="Anthouard V."/>
            <person name="Bally P."/>
            <person name="Bourras S."/>
            <person name="Cozijnsen A.J."/>
            <person name="Ciuffetti L.M."/>
            <person name="Degrave A."/>
            <person name="Dilmaghani A."/>
            <person name="Duret L."/>
            <person name="Fudal I."/>
            <person name="Goodwin S.B."/>
            <person name="Gout L."/>
            <person name="Glaser N."/>
            <person name="Linglin J."/>
            <person name="Kema G.H.J."/>
            <person name="Lapalu N."/>
            <person name="Lawrence C.B."/>
            <person name="May K."/>
            <person name="Meyer M."/>
            <person name="Ollivier B."/>
            <person name="Poulain J."/>
            <person name="Schoch C.L."/>
            <person name="Simon A."/>
            <person name="Spatafora J.W."/>
            <person name="Stachowiak A."/>
            <person name="Turgeon B.G."/>
            <person name="Tyler B.M."/>
            <person name="Vincent D."/>
            <person name="Weissenbach J."/>
            <person name="Amselem J."/>
            <person name="Quesneville H."/>
            <person name="Oliver R.P."/>
            <person name="Wincker P."/>
            <person name="Balesdent M.-H."/>
            <person name="Howlett B.J."/>
        </authorList>
    </citation>
    <scope>NUCLEOTIDE SEQUENCE [LARGE SCALE GENOMIC DNA]</scope>
    <source>
        <strain evidence="7">JN3 / isolate v23.1.3 / race Av1-4-5-6-7-8</strain>
    </source>
</reference>
<dbReference type="CDD" id="cd12148">
    <property type="entry name" value="fungal_TF_MHR"/>
    <property type="match status" value="1"/>
</dbReference>
<dbReference type="GO" id="GO:0000981">
    <property type="term" value="F:DNA-binding transcription factor activity, RNA polymerase II-specific"/>
    <property type="evidence" value="ECO:0007669"/>
    <property type="project" value="TreeGrafter"/>
</dbReference>
<feature type="region of interest" description="Disordered" evidence="4">
    <location>
        <begin position="1"/>
        <end position="31"/>
    </location>
</feature>
<dbReference type="Proteomes" id="UP000002668">
    <property type="component" value="Genome"/>
</dbReference>
<organism evidence="6 7">
    <name type="scientific">Leptosphaeria maculans (strain JN3 / isolate v23.1.3 / race Av1-4-5-6-7-8)</name>
    <name type="common">Blackleg fungus</name>
    <name type="synonym">Phoma lingam</name>
    <dbReference type="NCBI Taxonomy" id="985895"/>
    <lineage>
        <taxon>Eukaryota</taxon>
        <taxon>Fungi</taxon>
        <taxon>Dikarya</taxon>
        <taxon>Ascomycota</taxon>
        <taxon>Pezizomycotina</taxon>
        <taxon>Dothideomycetes</taxon>
        <taxon>Pleosporomycetidae</taxon>
        <taxon>Pleosporales</taxon>
        <taxon>Pleosporineae</taxon>
        <taxon>Leptosphaeriaceae</taxon>
        <taxon>Plenodomus</taxon>
        <taxon>Plenodomus lingam/Leptosphaeria maculans species complex</taxon>
    </lineage>
</organism>
<dbReference type="OrthoDB" id="39175at2759"/>
<keyword evidence="7" id="KW-1185">Reference proteome</keyword>
<feature type="compositionally biased region" description="Polar residues" evidence="4">
    <location>
        <begin position="1"/>
        <end position="14"/>
    </location>
</feature>
<evidence type="ECO:0000256" key="3">
    <source>
        <dbReference type="ARBA" id="ARBA00023242"/>
    </source>
</evidence>
<feature type="region of interest" description="Disordered" evidence="4">
    <location>
        <begin position="126"/>
        <end position="156"/>
    </location>
</feature>